<gene>
    <name evidence="1" type="ORF">EVB97_031</name>
</gene>
<accession>A0A7S5RGU0</accession>
<evidence type="ECO:0000313" key="2">
    <source>
        <dbReference type="Proteomes" id="UP000655883"/>
    </source>
</evidence>
<protein>
    <submittedName>
        <fullName evidence="1">Uncharacterized protein</fullName>
    </submittedName>
</protein>
<organism evidence="1 2">
    <name type="scientific">Rhizobium phage RHph_Y65</name>
    <dbReference type="NCBI Taxonomy" id="2509785"/>
    <lineage>
        <taxon>Viruses</taxon>
        <taxon>Duplodnaviria</taxon>
        <taxon>Heunggongvirae</taxon>
        <taxon>Uroviricota</taxon>
        <taxon>Caudoviricetes</taxon>
        <taxon>Kleczkowskaviridae</taxon>
        <taxon>Cuauhnahuacvirus</taxon>
        <taxon>Cuauhnahuacvirus Y65</taxon>
    </lineage>
</organism>
<evidence type="ECO:0000313" key="1">
    <source>
        <dbReference type="EMBL" id="QIG72589.1"/>
    </source>
</evidence>
<keyword evidence="2" id="KW-1185">Reference proteome</keyword>
<dbReference type="EMBL" id="MN988525">
    <property type="protein sequence ID" value="QIG72589.1"/>
    <property type="molecule type" value="Genomic_DNA"/>
</dbReference>
<dbReference type="Proteomes" id="UP000655883">
    <property type="component" value="Segment"/>
</dbReference>
<proteinExistence type="predicted"/>
<reference evidence="1 2" key="1">
    <citation type="submission" date="2020-01" db="EMBL/GenBank/DDBJ databases">
        <title>Patterns of diversity and host range of bacteriophage communities associated with bean-nodulatin bacteria.</title>
        <authorList>
            <person name="Vann Cauwenberghe J."/>
            <person name="Santamaria R.I."/>
            <person name="Bustos P."/>
            <person name="Juarez S."/>
            <person name="Gonzalez V."/>
        </authorList>
    </citation>
    <scope>NUCLEOTIDE SEQUENCE [LARGE SCALE GENOMIC DNA]</scope>
    <source>
        <strain evidence="2">RHph</strain>
    </source>
</reference>
<sequence length="88" mass="10107">MKLLGETIEVTTSTVFKGELGTVIEQSRTTLTVDFDGRIGKYDLFKNEFIVYKNFKLERPVELISLKSIEGEPVYAKYSERVVRPIKC</sequence>
<name>A0A7S5RGU0_9CAUD</name>